<evidence type="ECO:0000259" key="8">
    <source>
        <dbReference type="PROSITE" id="PS50893"/>
    </source>
</evidence>
<dbReference type="CDD" id="cd03233">
    <property type="entry name" value="ABCG_PDR_domain1"/>
    <property type="match status" value="1"/>
</dbReference>
<keyword evidence="4" id="KW-0547">Nucleotide-binding</keyword>
<sequence length="528" mass="59737">MEGSDEMYRARNSVRSSSFTLWRNRTTSSDVFSKASSREEEEDDEEALKWASLEKLPTYNRLRKGLLTTSRGVANEIDITDLGFQDRQKLLDRLVKVAEEDNEKFLLKLRQRIDRVGLNIPTVEVRFEHLNVEAEVHVGSRAMPTFLNFAINLVESVLTFLHIMSSKKKQVTIFKDVSGIIKPCRMTLLLGPPSSGKTALLLALSGKLDPNLKVSGRVSYNGHEMNEFVPQRTAAYISQQDVHIGEMTVRETLTFSARCQGVGSRYDLLSELSRREKEAMIKPDSDIDVYMKATTIGGQEASLVTDYVLKILGLDICADTMVGNEMVRGISGGQRKRVTTGEMLVGPANALFMDEISTGLDSSTTFQIVNSLKQYVHVFNGTAMISLLQPAPETYELFDDIVLISHGEIVYQGPREHVLDFFEYIGFKCPERKAVADFLQEVTSKKDQEQYWAERDHQPYNFISATQFARAFQSFHVGKRMVDELSIPFDKSKNHRAALTTKKYGNNMKELLKANFSREMIFELLTLA</sequence>
<dbReference type="InterPro" id="IPR027417">
    <property type="entry name" value="P-loop_NTPase"/>
</dbReference>
<dbReference type="SUPFAM" id="SSF52540">
    <property type="entry name" value="P-loop containing nucleoside triphosphate hydrolases"/>
    <property type="match status" value="1"/>
</dbReference>
<gene>
    <name evidence="9" type="primary">PDR1_20</name>
    <name evidence="9" type="ORF">PIB30_070758</name>
</gene>
<dbReference type="PROSITE" id="PS50893">
    <property type="entry name" value="ABC_TRANSPORTER_2"/>
    <property type="match status" value="1"/>
</dbReference>
<keyword evidence="2" id="KW-0813">Transport</keyword>
<name>A0ABU6VPJ1_9FABA</name>
<comment type="subcellular location">
    <subcellularLocation>
        <location evidence="1">Membrane</location>
        <topology evidence="1">Multi-pass membrane protein</topology>
    </subcellularLocation>
</comment>
<evidence type="ECO:0000256" key="5">
    <source>
        <dbReference type="ARBA" id="ARBA00022840"/>
    </source>
</evidence>
<comment type="caution">
    <text evidence="9">The sequence shown here is derived from an EMBL/GenBank/DDBJ whole genome shotgun (WGS) entry which is preliminary data.</text>
</comment>
<dbReference type="InterPro" id="IPR003439">
    <property type="entry name" value="ABC_transporter-like_ATP-bd"/>
</dbReference>
<evidence type="ECO:0000313" key="10">
    <source>
        <dbReference type="Proteomes" id="UP001341840"/>
    </source>
</evidence>
<evidence type="ECO:0000256" key="3">
    <source>
        <dbReference type="ARBA" id="ARBA00022692"/>
    </source>
</evidence>
<dbReference type="InterPro" id="IPR043926">
    <property type="entry name" value="ABCG_dom"/>
</dbReference>
<protein>
    <submittedName>
        <fullName evidence="9">Transcription factor</fullName>
    </submittedName>
</protein>
<keyword evidence="10" id="KW-1185">Reference proteome</keyword>
<keyword evidence="5" id="KW-0067">ATP-binding</keyword>
<keyword evidence="3" id="KW-0812">Transmembrane</keyword>
<evidence type="ECO:0000256" key="7">
    <source>
        <dbReference type="ARBA" id="ARBA00023136"/>
    </source>
</evidence>
<evidence type="ECO:0000256" key="1">
    <source>
        <dbReference type="ARBA" id="ARBA00004141"/>
    </source>
</evidence>
<dbReference type="Proteomes" id="UP001341840">
    <property type="component" value="Unassembled WGS sequence"/>
</dbReference>
<feature type="domain" description="ABC transporter" evidence="8">
    <location>
        <begin position="158"/>
        <end position="431"/>
    </location>
</feature>
<keyword evidence="7" id="KW-0472">Membrane</keyword>
<dbReference type="InterPro" id="IPR034001">
    <property type="entry name" value="ABCG_PDR_1"/>
</dbReference>
<reference evidence="9 10" key="1">
    <citation type="journal article" date="2023" name="Plants (Basel)">
        <title>Bridging the Gap: Combining Genomics and Transcriptomics Approaches to Understand Stylosanthes scabra, an Orphan Legume from the Brazilian Caatinga.</title>
        <authorList>
            <person name="Ferreira-Neto J.R.C."/>
            <person name="da Silva M.D."/>
            <person name="Binneck E."/>
            <person name="de Melo N.F."/>
            <person name="da Silva R.H."/>
            <person name="de Melo A.L.T.M."/>
            <person name="Pandolfi V."/>
            <person name="Bustamante F.O."/>
            <person name="Brasileiro-Vidal A.C."/>
            <person name="Benko-Iseppon A.M."/>
        </authorList>
    </citation>
    <scope>NUCLEOTIDE SEQUENCE [LARGE SCALE GENOMIC DNA]</scope>
    <source>
        <tissue evidence="9">Leaves</tissue>
    </source>
</reference>
<dbReference type="PANTHER" id="PTHR48040">
    <property type="entry name" value="PLEIOTROPIC DRUG RESISTANCE PROTEIN 1-LIKE ISOFORM X1"/>
    <property type="match status" value="1"/>
</dbReference>
<dbReference type="EMBL" id="JASCZI010151838">
    <property type="protein sequence ID" value="MED6174625.1"/>
    <property type="molecule type" value="Genomic_DNA"/>
</dbReference>
<dbReference type="InterPro" id="IPR003593">
    <property type="entry name" value="AAA+_ATPase"/>
</dbReference>
<dbReference type="SMART" id="SM00382">
    <property type="entry name" value="AAA"/>
    <property type="match status" value="1"/>
</dbReference>
<evidence type="ECO:0000313" key="9">
    <source>
        <dbReference type="EMBL" id="MED6174625.1"/>
    </source>
</evidence>
<evidence type="ECO:0000256" key="4">
    <source>
        <dbReference type="ARBA" id="ARBA00022741"/>
    </source>
</evidence>
<dbReference type="PANTHER" id="PTHR48040:SF20">
    <property type="entry name" value="PLEIOTROPIC DRUG RESISTANCE PROTEIN 1"/>
    <property type="match status" value="1"/>
</dbReference>
<accession>A0ABU6VPJ1</accession>
<keyword evidence="6" id="KW-1133">Transmembrane helix</keyword>
<evidence type="ECO:0000256" key="6">
    <source>
        <dbReference type="ARBA" id="ARBA00022989"/>
    </source>
</evidence>
<evidence type="ECO:0000256" key="2">
    <source>
        <dbReference type="ARBA" id="ARBA00022448"/>
    </source>
</evidence>
<dbReference type="Pfam" id="PF14510">
    <property type="entry name" value="ABC_trans_N"/>
    <property type="match status" value="1"/>
</dbReference>
<organism evidence="9 10">
    <name type="scientific">Stylosanthes scabra</name>
    <dbReference type="NCBI Taxonomy" id="79078"/>
    <lineage>
        <taxon>Eukaryota</taxon>
        <taxon>Viridiplantae</taxon>
        <taxon>Streptophyta</taxon>
        <taxon>Embryophyta</taxon>
        <taxon>Tracheophyta</taxon>
        <taxon>Spermatophyta</taxon>
        <taxon>Magnoliopsida</taxon>
        <taxon>eudicotyledons</taxon>
        <taxon>Gunneridae</taxon>
        <taxon>Pentapetalae</taxon>
        <taxon>rosids</taxon>
        <taxon>fabids</taxon>
        <taxon>Fabales</taxon>
        <taxon>Fabaceae</taxon>
        <taxon>Papilionoideae</taxon>
        <taxon>50 kb inversion clade</taxon>
        <taxon>dalbergioids sensu lato</taxon>
        <taxon>Dalbergieae</taxon>
        <taxon>Pterocarpus clade</taxon>
        <taxon>Stylosanthes</taxon>
    </lineage>
</organism>
<dbReference type="Pfam" id="PF00005">
    <property type="entry name" value="ABC_tran"/>
    <property type="match status" value="1"/>
</dbReference>
<dbReference type="Gene3D" id="3.40.50.300">
    <property type="entry name" value="P-loop containing nucleotide triphosphate hydrolases"/>
    <property type="match status" value="1"/>
</dbReference>
<dbReference type="Pfam" id="PF19055">
    <property type="entry name" value="ABC2_membrane_7"/>
    <property type="match status" value="1"/>
</dbReference>
<dbReference type="InterPro" id="IPR029481">
    <property type="entry name" value="ABC_trans_N"/>
</dbReference>
<proteinExistence type="predicted"/>